<proteinExistence type="inferred from homology"/>
<dbReference type="SUPFAM" id="SSF81296">
    <property type="entry name" value="E set domains"/>
    <property type="match status" value="2"/>
</dbReference>
<dbReference type="InterPro" id="IPR013783">
    <property type="entry name" value="Ig-like_fold"/>
</dbReference>
<keyword evidence="2" id="KW-0677">Repeat</keyword>
<dbReference type="PANTHER" id="PTHR38537">
    <property type="entry name" value="JITTERBUG, ISOFORM N"/>
    <property type="match status" value="1"/>
</dbReference>
<dbReference type="SMR" id="A0A7M7LKR6"/>
<organism evidence="4 5">
    <name type="scientific">Nasonia vitripennis</name>
    <name type="common">Parasitic wasp</name>
    <dbReference type="NCBI Taxonomy" id="7425"/>
    <lineage>
        <taxon>Eukaryota</taxon>
        <taxon>Metazoa</taxon>
        <taxon>Ecdysozoa</taxon>
        <taxon>Arthropoda</taxon>
        <taxon>Hexapoda</taxon>
        <taxon>Insecta</taxon>
        <taxon>Pterygota</taxon>
        <taxon>Neoptera</taxon>
        <taxon>Endopterygota</taxon>
        <taxon>Hymenoptera</taxon>
        <taxon>Apocrita</taxon>
        <taxon>Proctotrupomorpha</taxon>
        <taxon>Chalcidoidea</taxon>
        <taxon>Pteromalidae</taxon>
        <taxon>Pteromalinae</taxon>
        <taxon>Nasonia</taxon>
    </lineage>
</organism>
<dbReference type="RefSeq" id="XP_003426615.1">
    <property type="nucleotide sequence ID" value="XM_003426567.4"/>
</dbReference>
<feature type="repeat" description="Filamin" evidence="3">
    <location>
        <begin position="88"/>
        <end position="179"/>
    </location>
</feature>
<dbReference type="PANTHER" id="PTHR38537:SF8">
    <property type="entry name" value="FILAMIN-A"/>
    <property type="match status" value="1"/>
</dbReference>
<dbReference type="GeneID" id="100679495"/>
<dbReference type="InterPro" id="IPR001298">
    <property type="entry name" value="Filamin/ABP280_rpt"/>
</dbReference>
<evidence type="ECO:0000313" key="5">
    <source>
        <dbReference type="Proteomes" id="UP000002358"/>
    </source>
</evidence>
<name>A0A7M7LKR6_NASVI</name>
<dbReference type="InterPro" id="IPR044801">
    <property type="entry name" value="Filamin"/>
</dbReference>
<dbReference type="PROSITE" id="PS50194">
    <property type="entry name" value="FILAMIN_REPEAT"/>
    <property type="match status" value="2"/>
</dbReference>
<dbReference type="InterPro" id="IPR017868">
    <property type="entry name" value="Filamin/ABP280_repeat-like"/>
</dbReference>
<feature type="repeat" description="Filamin" evidence="3">
    <location>
        <begin position="269"/>
        <end position="361"/>
    </location>
</feature>
<evidence type="ECO:0000256" key="3">
    <source>
        <dbReference type="PROSITE-ProRule" id="PRU00087"/>
    </source>
</evidence>
<dbReference type="EnsemblMetazoa" id="XM_003426567">
    <property type="protein sequence ID" value="XP_003426615"/>
    <property type="gene ID" value="LOC100679495"/>
</dbReference>
<protein>
    <submittedName>
        <fullName evidence="4">Uncharacterized protein</fullName>
    </submittedName>
</protein>
<keyword evidence="5" id="KW-1185">Reference proteome</keyword>
<evidence type="ECO:0000313" key="4">
    <source>
        <dbReference type="EnsemblMetazoa" id="XP_003426615"/>
    </source>
</evidence>
<dbReference type="GO" id="GO:0030036">
    <property type="term" value="P:actin cytoskeleton organization"/>
    <property type="evidence" value="ECO:0007669"/>
    <property type="project" value="InterPro"/>
</dbReference>
<dbReference type="SMART" id="SM00557">
    <property type="entry name" value="IG_FLMN"/>
    <property type="match status" value="2"/>
</dbReference>
<reference evidence="4" key="1">
    <citation type="submission" date="2021-01" db="UniProtKB">
        <authorList>
            <consortium name="EnsemblMetazoa"/>
        </authorList>
    </citation>
    <scope>IDENTIFICATION</scope>
</reference>
<dbReference type="KEGG" id="nvi:100679495"/>
<dbReference type="InParanoid" id="A0A7M7LKR6"/>
<evidence type="ECO:0000256" key="2">
    <source>
        <dbReference type="ARBA" id="ARBA00022737"/>
    </source>
</evidence>
<dbReference type="Gene3D" id="2.60.40.10">
    <property type="entry name" value="Immunoglobulins"/>
    <property type="match status" value="3"/>
</dbReference>
<dbReference type="AlphaFoldDB" id="A0A7M7LKR6"/>
<evidence type="ECO:0000256" key="1">
    <source>
        <dbReference type="ARBA" id="ARBA00009238"/>
    </source>
</evidence>
<dbReference type="InterPro" id="IPR014756">
    <property type="entry name" value="Ig_E-set"/>
</dbReference>
<sequence length="382" mass="43126">MNLQNAVVLQDETESPNLENSVIGFGDDAQLRFKISNTGFLQLNYDIMEEGIYNFCAMLNNERRIQSSNLRCAVKQIVTKTGVQVFYVYGSGILSGSCEKLTQFTIKTTEKIYNPDLSNRLQISIIDPNRHILKKNVTIKSVQEGIIQVDYTPIIPGVHDVLFMLDNVKIWKSPFKVTVKHDGVQSEKCFDEEIKFRLPHTIRRDIISQYVVFLRNENMIYHGKLIPKPDGSVSVAFIPQSERIHHVYVMKNCSMIQVNPIMSIDVNKSMLAQAHKVLITGQATELGYTNEDNEFGVDFTAAGYGQLCVKMTGPSKANINIQPSEERCAKVTYKVALSGKYCLEIFYSSKLVAAFPKIISIANRCNPRTSYAAVLKSLLNRF</sequence>
<dbReference type="GO" id="GO:0051015">
    <property type="term" value="F:actin filament binding"/>
    <property type="evidence" value="ECO:0007669"/>
    <property type="project" value="InterPro"/>
</dbReference>
<dbReference type="Pfam" id="PF00630">
    <property type="entry name" value="Filamin"/>
    <property type="match status" value="2"/>
</dbReference>
<dbReference type="Proteomes" id="UP000002358">
    <property type="component" value="Chromosome 5"/>
</dbReference>
<accession>A0A7M7LKR6</accession>
<comment type="similarity">
    <text evidence="1">Belongs to the filamin family.</text>
</comment>